<evidence type="ECO:0000313" key="6">
    <source>
        <dbReference type="Proteomes" id="UP001500604"/>
    </source>
</evidence>
<proteinExistence type="inferred from homology"/>
<dbReference type="InterPro" id="IPR011554">
    <property type="entry name" value="HMG_CoA_synthase_prok"/>
</dbReference>
<dbReference type="InterPro" id="IPR013528">
    <property type="entry name" value="HMG_CoA_synth_N"/>
</dbReference>
<dbReference type="InterPro" id="IPR013746">
    <property type="entry name" value="HMG_CoA_synt_C_dom"/>
</dbReference>
<evidence type="ECO:0000256" key="2">
    <source>
        <dbReference type="ARBA" id="ARBA00022679"/>
    </source>
</evidence>
<dbReference type="InterPro" id="IPR016039">
    <property type="entry name" value="Thiolase-like"/>
</dbReference>
<dbReference type="PANTHER" id="PTHR43323:SF2">
    <property type="entry name" value="HYDROXYMETHYLGLUTARYL-COA SYNTHASE"/>
    <property type="match status" value="1"/>
</dbReference>
<organism evidence="5 6">
    <name type="scientific">Kistimonas scapharcae</name>
    <dbReference type="NCBI Taxonomy" id="1036133"/>
    <lineage>
        <taxon>Bacteria</taxon>
        <taxon>Pseudomonadati</taxon>
        <taxon>Pseudomonadota</taxon>
        <taxon>Gammaproteobacteria</taxon>
        <taxon>Oceanospirillales</taxon>
        <taxon>Endozoicomonadaceae</taxon>
        <taxon>Kistimonas</taxon>
    </lineage>
</organism>
<dbReference type="RefSeq" id="WP_345199419.1">
    <property type="nucleotide sequence ID" value="NZ_BAABFL010000481.1"/>
</dbReference>
<dbReference type="Pfam" id="PF01154">
    <property type="entry name" value="HMG_CoA_synt_N"/>
    <property type="match status" value="1"/>
</dbReference>
<accession>A0ABP8VBL5</accession>
<keyword evidence="2" id="KW-0808">Transferase</keyword>
<dbReference type="Gene3D" id="3.40.47.10">
    <property type="match status" value="2"/>
</dbReference>
<comment type="caution">
    <text evidence="5">The sequence shown here is derived from an EMBL/GenBank/DDBJ whole genome shotgun (WGS) entry which is preliminary data.</text>
</comment>
<reference evidence="6" key="1">
    <citation type="journal article" date="2019" name="Int. J. Syst. Evol. Microbiol.">
        <title>The Global Catalogue of Microorganisms (GCM) 10K type strain sequencing project: providing services to taxonomists for standard genome sequencing and annotation.</title>
        <authorList>
            <consortium name="The Broad Institute Genomics Platform"/>
            <consortium name="The Broad Institute Genome Sequencing Center for Infectious Disease"/>
            <person name="Wu L."/>
            <person name="Ma J."/>
        </authorList>
    </citation>
    <scope>NUCLEOTIDE SEQUENCE [LARGE SCALE GENOMIC DNA]</scope>
    <source>
        <strain evidence="6">JCM 17805</strain>
    </source>
</reference>
<feature type="domain" description="Hydroxymethylglutaryl-coenzyme A synthase C-terminal" evidence="4">
    <location>
        <begin position="255"/>
        <end position="350"/>
    </location>
</feature>
<dbReference type="Pfam" id="PF08540">
    <property type="entry name" value="HMG_CoA_synt_C"/>
    <property type="match status" value="2"/>
</dbReference>
<comment type="similarity">
    <text evidence="1">Belongs to the thiolase-like superfamily. HMG-CoA synthase family.</text>
</comment>
<dbReference type="EMBL" id="BAABFL010000481">
    <property type="protein sequence ID" value="GAA4652784.1"/>
    <property type="molecule type" value="Genomic_DNA"/>
</dbReference>
<protein>
    <submittedName>
        <fullName evidence="5">Hydroxymethylglutaryl-CoA synthase</fullName>
    </submittedName>
</protein>
<evidence type="ECO:0000259" key="3">
    <source>
        <dbReference type="Pfam" id="PF01154"/>
    </source>
</evidence>
<gene>
    <name evidence="5" type="ORF">GCM10023116_50680</name>
</gene>
<feature type="domain" description="Hydroxymethylglutaryl-coenzyme A synthase N-terminal" evidence="3">
    <location>
        <begin position="2"/>
        <end position="164"/>
    </location>
</feature>
<sequence>MSVGIDDISFYSSSLYIPLAELATRYGVDPDKYRVGLGQEEMAIPAVDEDIVTMGASAAWPMIDDDNRDSVGTLLFATETGIDQSKSAGVYVHRLLGLGPNCRVVELKQACYSATAAIQMACALVARQPEKSVLVIASDIARYGLGTPGEATQGCGAVALLIKANPRLVEVHPESGCYSEDVMDFWRPNYMDTALVDGKYSTIIYLKALRQSWKHYQQAGGRAFSDFSRFCYHLPFAKMGEKAHRKLAVTCGESMSDELFAEQTGSGLIYNRKIGNSYSASLYIGLLSMLENDPEDLSGRHIGLFSYGSGCVGEFFAVTVQPGYRVYSRRQAHVDRLESRQALSYDEYALLFEYQYPRVDGEHDFPEMTDGRFRLAGLHDHKRIYTETGVR</sequence>
<keyword evidence="6" id="KW-1185">Reference proteome</keyword>
<dbReference type="SUPFAM" id="SSF53901">
    <property type="entry name" value="Thiolase-like"/>
    <property type="match status" value="2"/>
</dbReference>
<evidence type="ECO:0000259" key="4">
    <source>
        <dbReference type="Pfam" id="PF08540"/>
    </source>
</evidence>
<dbReference type="PANTHER" id="PTHR43323">
    <property type="entry name" value="3-HYDROXY-3-METHYLGLUTARYL COENZYME A SYNTHASE"/>
    <property type="match status" value="1"/>
</dbReference>
<evidence type="ECO:0000313" key="5">
    <source>
        <dbReference type="EMBL" id="GAA4652784.1"/>
    </source>
</evidence>
<dbReference type="NCBIfam" id="TIGR01835">
    <property type="entry name" value="HMG-CoA-S_prok"/>
    <property type="match status" value="1"/>
</dbReference>
<feature type="domain" description="Hydroxymethylglutaryl-coenzyme A synthase C-terminal" evidence="4">
    <location>
        <begin position="175"/>
        <end position="248"/>
    </location>
</feature>
<dbReference type="CDD" id="cd00827">
    <property type="entry name" value="init_cond_enzymes"/>
    <property type="match status" value="1"/>
</dbReference>
<name>A0ABP8VBL5_9GAMM</name>
<evidence type="ECO:0000256" key="1">
    <source>
        <dbReference type="ARBA" id="ARBA00007061"/>
    </source>
</evidence>
<dbReference type="Proteomes" id="UP001500604">
    <property type="component" value="Unassembled WGS sequence"/>
</dbReference>